<reference evidence="1 2" key="1">
    <citation type="journal article" date="2015" name="Nature">
        <title>rRNA introns, odd ribosomes, and small enigmatic genomes across a large radiation of phyla.</title>
        <authorList>
            <person name="Brown C.T."/>
            <person name="Hug L.A."/>
            <person name="Thomas B.C."/>
            <person name="Sharon I."/>
            <person name="Castelle C.J."/>
            <person name="Singh A."/>
            <person name="Wilkins M.J."/>
            <person name="Williams K.H."/>
            <person name="Banfield J.F."/>
        </authorList>
    </citation>
    <scope>NUCLEOTIDE SEQUENCE [LARGE SCALE GENOMIC DNA]</scope>
</reference>
<comment type="caution">
    <text evidence="1">The sequence shown here is derived from an EMBL/GenBank/DDBJ whole genome shotgun (WGS) entry which is preliminary data.</text>
</comment>
<protein>
    <submittedName>
        <fullName evidence="1">Uncharacterized protein</fullName>
    </submittedName>
</protein>
<organism evidence="1 2">
    <name type="scientific">Candidatus Woesebacteria bacterium GW2011_GWA1_39_21b</name>
    <dbReference type="NCBI Taxonomy" id="1618551"/>
    <lineage>
        <taxon>Bacteria</taxon>
        <taxon>Candidatus Woeseibacteriota</taxon>
    </lineage>
</organism>
<proteinExistence type="predicted"/>
<dbReference type="EMBL" id="LBWQ01000005">
    <property type="protein sequence ID" value="KKR14126.1"/>
    <property type="molecule type" value="Genomic_DNA"/>
</dbReference>
<dbReference type="Proteomes" id="UP000034690">
    <property type="component" value="Unassembled WGS sequence"/>
</dbReference>
<accession>A0A0G0NMX2</accession>
<dbReference type="GO" id="GO:0006355">
    <property type="term" value="P:regulation of DNA-templated transcription"/>
    <property type="evidence" value="ECO:0007669"/>
    <property type="project" value="InterPro"/>
</dbReference>
<dbReference type="AlphaFoldDB" id="A0A0G0NMX2"/>
<sequence>MNWVTTNIRLPEDMYMELKMEAAKKRKSVAQLIRERIVKKKTSSKKDVSKLIAEMNKFAKKMSRKYPDLRLSEKLIEMRYEQ</sequence>
<evidence type="ECO:0000313" key="2">
    <source>
        <dbReference type="Proteomes" id="UP000034690"/>
    </source>
</evidence>
<evidence type="ECO:0000313" key="1">
    <source>
        <dbReference type="EMBL" id="KKR14126.1"/>
    </source>
</evidence>
<dbReference type="InterPro" id="IPR010985">
    <property type="entry name" value="Ribbon_hlx_hlx"/>
</dbReference>
<gene>
    <name evidence="1" type="ORF">UT40_C0005G0055</name>
</gene>
<dbReference type="SUPFAM" id="SSF47598">
    <property type="entry name" value="Ribbon-helix-helix"/>
    <property type="match status" value="1"/>
</dbReference>
<name>A0A0G0NMX2_9BACT</name>